<feature type="region of interest" description="Disordered" evidence="1">
    <location>
        <begin position="25"/>
        <end position="44"/>
    </location>
</feature>
<dbReference type="EMBL" id="BGZK01000093">
    <property type="protein sequence ID" value="GBP18096.1"/>
    <property type="molecule type" value="Genomic_DNA"/>
</dbReference>
<name>A0A4C1TWR6_EUMVA</name>
<dbReference type="Proteomes" id="UP000299102">
    <property type="component" value="Unassembled WGS sequence"/>
</dbReference>
<comment type="caution">
    <text evidence="2">The sequence shown here is derived from an EMBL/GenBank/DDBJ whole genome shotgun (WGS) entry which is preliminary data.</text>
</comment>
<reference evidence="2 3" key="1">
    <citation type="journal article" date="2019" name="Commun. Biol.">
        <title>The bagworm genome reveals a unique fibroin gene that provides high tensile strength.</title>
        <authorList>
            <person name="Kono N."/>
            <person name="Nakamura H."/>
            <person name="Ohtoshi R."/>
            <person name="Tomita M."/>
            <person name="Numata K."/>
            <person name="Arakawa K."/>
        </authorList>
    </citation>
    <scope>NUCLEOTIDE SEQUENCE [LARGE SCALE GENOMIC DNA]</scope>
</reference>
<organism evidence="2 3">
    <name type="scientific">Eumeta variegata</name>
    <name type="common">Bagworm moth</name>
    <name type="synonym">Eumeta japonica</name>
    <dbReference type="NCBI Taxonomy" id="151549"/>
    <lineage>
        <taxon>Eukaryota</taxon>
        <taxon>Metazoa</taxon>
        <taxon>Ecdysozoa</taxon>
        <taxon>Arthropoda</taxon>
        <taxon>Hexapoda</taxon>
        <taxon>Insecta</taxon>
        <taxon>Pterygota</taxon>
        <taxon>Neoptera</taxon>
        <taxon>Endopterygota</taxon>
        <taxon>Lepidoptera</taxon>
        <taxon>Glossata</taxon>
        <taxon>Ditrysia</taxon>
        <taxon>Tineoidea</taxon>
        <taxon>Psychidae</taxon>
        <taxon>Oiketicinae</taxon>
        <taxon>Eumeta</taxon>
    </lineage>
</organism>
<accession>A0A4C1TWR6</accession>
<evidence type="ECO:0000313" key="3">
    <source>
        <dbReference type="Proteomes" id="UP000299102"/>
    </source>
</evidence>
<dbReference type="OrthoDB" id="10022108at2759"/>
<gene>
    <name evidence="2" type="ORF">EVAR_12875_1</name>
</gene>
<evidence type="ECO:0000256" key="1">
    <source>
        <dbReference type="SAM" id="MobiDB-lite"/>
    </source>
</evidence>
<protein>
    <submittedName>
        <fullName evidence="2">Uncharacterized protein</fullName>
    </submittedName>
</protein>
<feature type="compositionally biased region" description="Low complexity" evidence="1">
    <location>
        <begin position="25"/>
        <end position="36"/>
    </location>
</feature>
<sequence>MDIPKKLEGLHKALEVKPTTYAAAAAKPKSSEAAKPQVPGPKTTATHALIISSRCANHTSDQVVKTISEVVDAKEIGVGVNSVRKERNHKVVLMCAFDDAIKRIEARINVWHTNEQTDRRITKNH</sequence>
<proteinExistence type="predicted"/>
<keyword evidence="3" id="KW-1185">Reference proteome</keyword>
<dbReference type="AlphaFoldDB" id="A0A4C1TWR6"/>
<evidence type="ECO:0000313" key="2">
    <source>
        <dbReference type="EMBL" id="GBP18096.1"/>
    </source>
</evidence>